<gene>
    <name evidence="3" type="ORF">BDV24DRAFT_131802</name>
</gene>
<feature type="chain" id="PRO_5024847613" description="Kazal-like domain-containing protein" evidence="1">
    <location>
        <begin position="20"/>
        <end position="72"/>
    </location>
</feature>
<dbReference type="InterPro" id="IPR002350">
    <property type="entry name" value="Kazal_dom"/>
</dbReference>
<dbReference type="OrthoDB" id="4960691at2759"/>
<accession>A0A5N6Y847</accession>
<organism evidence="3">
    <name type="scientific">Aspergillus arachidicola</name>
    <dbReference type="NCBI Taxonomy" id="656916"/>
    <lineage>
        <taxon>Eukaryota</taxon>
        <taxon>Fungi</taxon>
        <taxon>Dikarya</taxon>
        <taxon>Ascomycota</taxon>
        <taxon>Pezizomycotina</taxon>
        <taxon>Eurotiomycetes</taxon>
        <taxon>Eurotiomycetidae</taxon>
        <taxon>Eurotiales</taxon>
        <taxon>Aspergillaceae</taxon>
        <taxon>Aspergillus</taxon>
        <taxon>Aspergillus subgen. Circumdati</taxon>
    </lineage>
</organism>
<name>A0A5N6Y847_9EURO</name>
<evidence type="ECO:0000256" key="1">
    <source>
        <dbReference type="SAM" id="SignalP"/>
    </source>
</evidence>
<dbReference type="InterPro" id="IPR036058">
    <property type="entry name" value="Kazal_dom_sf"/>
</dbReference>
<dbReference type="PROSITE" id="PS51465">
    <property type="entry name" value="KAZAL_2"/>
    <property type="match status" value="1"/>
</dbReference>
<proteinExistence type="predicted"/>
<reference evidence="3" key="1">
    <citation type="submission" date="2019-04" db="EMBL/GenBank/DDBJ databases">
        <title>Friends and foes A comparative genomics study of 23 Aspergillus species from section Flavi.</title>
        <authorList>
            <consortium name="DOE Joint Genome Institute"/>
            <person name="Kjaerbolling I."/>
            <person name="Vesth T."/>
            <person name="Frisvad J.C."/>
            <person name="Nybo J.L."/>
            <person name="Theobald S."/>
            <person name="Kildgaard S."/>
            <person name="Isbrandt T."/>
            <person name="Kuo A."/>
            <person name="Sato A."/>
            <person name="Lyhne E.K."/>
            <person name="Kogle M.E."/>
            <person name="Wiebenga A."/>
            <person name="Kun R.S."/>
            <person name="Lubbers R.J."/>
            <person name="Makela M.R."/>
            <person name="Barry K."/>
            <person name="Chovatia M."/>
            <person name="Clum A."/>
            <person name="Daum C."/>
            <person name="Haridas S."/>
            <person name="He G."/>
            <person name="LaButti K."/>
            <person name="Lipzen A."/>
            <person name="Mondo S."/>
            <person name="Riley R."/>
            <person name="Salamov A."/>
            <person name="Simmons B.A."/>
            <person name="Magnuson J.K."/>
            <person name="Henrissat B."/>
            <person name="Mortensen U.H."/>
            <person name="Larsen T.O."/>
            <person name="Devries R.P."/>
            <person name="Grigoriev I.V."/>
            <person name="Machida M."/>
            <person name="Baker S.E."/>
            <person name="Andersen M.R."/>
        </authorList>
    </citation>
    <scope>NUCLEOTIDE SEQUENCE</scope>
    <source>
        <strain evidence="3">CBS 117612</strain>
    </source>
</reference>
<keyword evidence="1" id="KW-0732">Signal</keyword>
<dbReference type="AlphaFoldDB" id="A0A5N6Y847"/>
<dbReference type="Proteomes" id="UP000325558">
    <property type="component" value="Unassembled WGS sequence"/>
</dbReference>
<feature type="domain" description="Kazal-like" evidence="2">
    <location>
        <begin position="16"/>
        <end position="61"/>
    </location>
</feature>
<dbReference type="SMART" id="SM00280">
    <property type="entry name" value="KAZAL"/>
    <property type="match status" value="1"/>
</dbReference>
<evidence type="ECO:0000313" key="3">
    <source>
        <dbReference type="EMBL" id="KAE8341661.1"/>
    </source>
</evidence>
<dbReference type="SUPFAM" id="SSF100895">
    <property type="entry name" value="Kazal-type serine protease inhibitors"/>
    <property type="match status" value="1"/>
</dbReference>
<sequence length="72" mass="7770">MQLLPAILFTILTTKAVQAKLCICTSEYRPVCYAGVTYGNPCEARCAAANEDNLELGECPLGTQNLTKTWSG</sequence>
<dbReference type="CDD" id="cd00104">
    <property type="entry name" value="KAZAL_FS"/>
    <property type="match status" value="1"/>
</dbReference>
<dbReference type="EMBL" id="ML737139">
    <property type="protein sequence ID" value="KAE8341661.1"/>
    <property type="molecule type" value="Genomic_DNA"/>
</dbReference>
<protein>
    <recommendedName>
        <fullName evidence="2">Kazal-like domain-containing protein</fullName>
    </recommendedName>
</protein>
<dbReference type="Gene3D" id="3.30.60.30">
    <property type="match status" value="1"/>
</dbReference>
<feature type="signal peptide" evidence="1">
    <location>
        <begin position="1"/>
        <end position="19"/>
    </location>
</feature>
<evidence type="ECO:0000259" key="2">
    <source>
        <dbReference type="PROSITE" id="PS51465"/>
    </source>
</evidence>